<gene>
    <name evidence="1" type="ORF">F5148DRAFT_977311</name>
</gene>
<organism evidence="1 2">
    <name type="scientific">Russula earlei</name>
    <dbReference type="NCBI Taxonomy" id="71964"/>
    <lineage>
        <taxon>Eukaryota</taxon>
        <taxon>Fungi</taxon>
        <taxon>Dikarya</taxon>
        <taxon>Basidiomycota</taxon>
        <taxon>Agaricomycotina</taxon>
        <taxon>Agaricomycetes</taxon>
        <taxon>Russulales</taxon>
        <taxon>Russulaceae</taxon>
        <taxon>Russula</taxon>
    </lineage>
</organism>
<protein>
    <submittedName>
        <fullName evidence="1">Uncharacterized protein</fullName>
    </submittedName>
</protein>
<evidence type="ECO:0000313" key="2">
    <source>
        <dbReference type="Proteomes" id="UP001207468"/>
    </source>
</evidence>
<name>A0ACC0UEX5_9AGAM</name>
<comment type="caution">
    <text evidence="1">The sequence shown here is derived from an EMBL/GenBank/DDBJ whole genome shotgun (WGS) entry which is preliminary data.</text>
</comment>
<keyword evidence="2" id="KW-1185">Reference proteome</keyword>
<proteinExistence type="predicted"/>
<accession>A0ACC0UEX5</accession>
<dbReference type="EMBL" id="JAGFNK010000050">
    <property type="protein sequence ID" value="KAI9510052.1"/>
    <property type="molecule type" value="Genomic_DNA"/>
</dbReference>
<dbReference type="Proteomes" id="UP001207468">
    <property type="component" value="Unassembled WGS sequence"/>
</dbReference>
<evidence type="ECO:0000313" key="1">
    <source>
        <dbReference type="EMBL" id="KAI9510052.1"/>
    </source>
</evidence>
<reference evidence="1" key="1">
    <citation type="submission" date="2021-03" db="EMBL/GenBank/DDBJ databases">
        <title>Evolutionary priming and transition to the ectomycorrhizal habit in an iconic lineage of mushroom-forming fungi: is preadaptation a requirement?</title>
        <authorList>
            <consortium name="DOE Joint Genome Institute"/>
            <person name="Looney B.P."/>
            <person name="Miyauchi S."/>
            <person name="Morin E."/>
            <person name="Drula E."/>
            <person name="Courty P.E."/>
            <person name="Chicoki N."/>
            <person name="Fauchery L."/>
            <person name="Kohler A."/>
            <person name="Kuo A."/>
            <person name="LaButti K."/>
            <person name="Pangilinan J."/>
            <person name="Lipzen A."/>
            <person name="Riley R."/>
            <person name="Andreopoulos W."/>
            <person name="He G."/>
            <person name="Johnson J."/>
            <person name="Barry K.W."/>
            <person name="Grigoriev I.V."/>
            <person name="Nagy L."/>
            <person name="Hibbett D."/>
            <person name="Henrissat B."/>
            <person name="Matheny P.B."/>
            <person name="Labbe J."/>
            <person name="Martin A.F."/>
        </authorList>
    </citation>
    <scope>NUCLEOTIDE SEQUENCE</scope>
    <source>
        <strain evidence="1">BPL698</strain>
    </source>
</reference>
<sequence length="685" mass="75061">MFNAPRPTQAYGISSSFGGSFVDENPLAASTYDGLDPWSAAPTPSPPPGHVPSIFTNAIAEATVPPIYQQSFSAVDPANSGETSVNSLSRVLSTSALPATTIDKIVNLVSTRPRVSKLEFFVALALVALAQTGKDVSVEQVALLAQQNTLPEPTLDISMLSYSPAPPPSLSAVYNNTQPSTAPGGSSSSSSDSATVLRSTAAVAPPPADDPWMTGARFGGAAPFGAAGGVINGGGAPSSSVAGTGLPPGWWKRLEKVTVRFSGQQGFVLNRYMLYGITTERGGTVQRRYSEFAFLWDCLVRRYPFRLLPQLPPKRIGPDETFLEQRRKGLERFLRFVINHPVIKEDALLGTFLTELSLEQWRKHSSVSLEEESASKRIDRVEEMTIPSDLEDKLGHVRQKIAPLIEAWQKICILGERLIRKREAAAVRSTSPRPSFMPHLRLPPLRVSSPLSPSHSTGTDFIRMPSGLPFFGSRDPALSLSPLSTAQADLSRLTNTLRTMVEMNGQCWKGQYCDLSEGVRQGINVVSAHTQRHADLLEQRTSILMQDTLEGLKGQRDLYIAMRDLFVRHDRLSIDQVERLKKRVDTNSLKLESVKAVAKDGWEEEADKIASGIEKDKATISAQLNRRVFIRACMWHELRVVLHNRENALLTQLVQSFAREERDFADAVAANWAALIQGVEGMPSE</sequence>